<evidence type="ECO:0000313" key="1">
    <source>
        <dbReference type="EMBL" id="QHU17594.1"/>
    </source>
</evidence>
<dbReference type="EMBL" id="MN740916">
    <property type="protein sequence ID" value="QHU17594.1"/>
    <property type="molecule type" value="Genomic_DNA"/>
</dbReference>
<reference evidence="1" key="1">
    <citation type="journal article" date="2020" name="Nature">
        <title>Giant virus diversity and host interactions through global metagenomics.</title>
        <authorList>
            <person name="Schulz F."/>
            <person name="Roux S."/>
            <person name="Paez-Espino D."/>
            <person name="Jungbluth S."/>
            <person name="Walsh D.A."/>
            <person name="Denef V.J."/>
            <person name="McMahon K.D."/>
            <person name="Konstantinidis K.T."/>
            <person name="Eloe-Fadrosh E.A."/>
            <person name="Kyrpides N.C."/>
            <person name="Woyke T."/>
        </authorList>
    </citation>
    <scope>NUCLEOTIDE SEQUENCE</scope>
    <source>
        <strain evidence="1">GVMAG-S-3300012919-55</strain>
    </source>
</reference>
<sequence length="540" mass="63988">MNKTKKKVNSKTRKYKHHIFKRKTRNNVKRRLKRKNRTIKGGTNMKEVILGQLKAIRFDKYNNNAIQLYDDDFWSGQLNPTIDTLIIPAITKLHTLETKYKQNKTSIEDMLIIGKQILIYKQASHCRREGEREANKGTPNEEDMQRYKYILSYLLIIWASIECKLFKLKWKNEDFNESGFQNPIYEDFIKYLYKNDNFIDGYTSSVQEGGSYYTDGLESRFQHEIAKKGCDQHYILWYDFFNNTSESIQNTIDEENDIKDLRRNNAERNIYIPPLSFEKDKFMKTHLLKTVIPALNNKWKQTYPHSDIIPAFFSNKYTYDVQAKTYSMGNITIDIFDLHLYMSNYPDKSDVRIYYNLLLELRLNLGLDDGPNTDLIQFLVNMPKKLKNKNGWRNHHGCSYKSGRSRHSYNPNSSGVDVQENARYSMITPKIKCYIDKIVIFRLIYKLLNKFISNVNPQQLVDNKFKLDSYIKQQIKIKIIKDIVLEKIIEYTSRISRNNKYLAFLFKKGDKSHNKYKGLFSNIGTLDSKLIRIAFNMYDD</sequence>
<name>A0A6C0KML9_9ZZZZ</name>
<proteinExistence type="predicted"/>
<accession>A0A6C0KML9</accession>
<protein>
    <submittedName>
        <fullName evidence="1">Uncharacterized protein</fullName>
    </submittedName>
</protein>
<organism evidence="1">
    <name type="scientific">viral metagenome</name>
    <dbReference type="NCBI Taxonomy" id="1070528"/>
    <lineage>
        <taxon>unclassified sequences</taxon>
        <taxon>metagenomes</taxon>
        <taxon>organismal metagenomes</taxon>
    </lineage>
</organism>
<dbReference type="AlphaFoldDB" id="A0A6C0KML9"/>